<dbReference type="Proteomes" id="UP000644699">
    <property type="component" value="Unassembled WGS sequence"/>
</dbReference>
<dbReference type="PROSITE" id="PS50110">
    <property type="entry name" value="RESPONSE_REGULATORY"/>
    <property type="match status" value="1"/>
</dbReference>
<evidence type="ECO:0000313" key="7">
    <source>
        <dbReference type="EMBL" id="GGE16356.1"/>
    </source>
</evidence>
<reference evidence="7" key="2">
    <citation type="submission" date="2020-09" db="EMBL/GenBank/DDBJ databases">
        <authorList>
            <person name="Sun Q."/>
            <person name="Zhou Y."/>
        </authorList>
    </citation>
    <scope>NUCLEOTIDE SEQUENCE</scope>
    <source>
        <strain evidence="7">CGMCC 1.15367</strain>
    </source>
</reference>
<evidence type="ECO:0000259" key="6">
    <source>
        <dbReference type="PROSITE" id="PS50110"/>
    </source>
</evidence>
<dbReference type="InterPro" id="IPR011006">
    <property type="entry name" value="CheY-like_superfamily"/>
</dbReference>
<sequence>MLKRGPFPCIQELPATPRSFPSVTRSHSPREEAPSLCRGNPSLMPLRILIVEDEALIALELQGILEDAGHDVVAMARSMREALSHAHAHPKLDLAVMDVDLAGGSSGIETAKRLRETYDLTSLFVSGHVDDETRALALEWGPLGFIGKPFAEKQILKAIAHLTIPATR</sequence>
<evidence type="ECO:0000256" key="1">
    <source>
        <dbReference type="ARBA" id="ARBA00022553"/>
    </source>
</evidence>
<organism evidence="7 8">
    <name type="scientific">Aureimonas endophytica</name>
    <dbReference type="NCBI Taxonomy" id="2027858"/>
    <lineage>
        <taxon>Bacteria</taxon>
        <taxon>Pseudomonadati</taxon>
        <taxon>Pseudomonadota</taxon>
        <taxon>Alphaproteobacteria</taxon>
        <taxon>Hyphomicrobiales</taxon>
        <taxon>Aurantimonadaceae</taxon>
        <taxon>Aureimonas</taxon>
    </lineage>
</organism>
<dbReference type="Pfam" id="PF00072">
    <property type="entry name" value="Response_reg"/>
    <property type="match status" value="1"/>
</dbReference>
<evidence type="ECO:0000313" key="8">
    <source>
        <dbReference type="Proteomes" id="UP000644699"/>
    </source>
</evidence>
<evidence type="ECO:0000256" key="2">
    <source>
        <dbReference type="ARBA" id="ARBA00023015"/>
    </source>
</evidence>
<feature type="region of interest" description="Disordered" evidence="5">
    <location>
        <begin position="12"/>
        <end position="36"/>
    </location>
</feature>
<feature type="modified residue" description="4-aspartylphosphate" evidence="4">
    <location>
        <position position="98"/>
    </location>
</feature>
<protein>
    <recommendedName>
        <fullName evidence="6">Response regulatory domain-containing protein</fullName>
    </recommendedName>
</protein>
<dbReference type="PANTHER" id="PTHR44591:SF3">
    <property type="entry name" value="RESPONSE REGULATORY DOMAIN-CONTAINING PROTEIN"/>
    <property type="match status" value="1"/>
</dbReference>
<dbReference type="EMBL" id="BMIQ01000007">
    <property type="protein sequence ID" value="GGE16356.1"/>
    <property type="molecule type" value="Genomic_DNA"/>
</dbReference>
<dbReference type="AlphaFoldDB" id="A0A916ZVU2"/>
<evidence type="ECO:0000256" key="3">
    <source>
        <dbReference type="ARBA" id="ARBA00023163"/>
    </source>
</evidence>
<dbReference type="InterPro" id="IPR050595">
    <property type="entry name" value="Bact_response_regulator"/>
</dbReference>
<dbReference type="InterPro" id="IPR001789">
    <property type="entry name" value="Sig_transdc_resp-reg_receiver"/>
</dbReference>
<comment type="caution">
    <text evidence="7">The sequence shown here is derived from an EMBL/GenBank/DDBJ whole genome shotgun (WGS) entry which is preliminary data.</text>
</comment>
<keyword evidence="8" id="KW-1185">Reference proteome</keyword>
<dbReference type="Gene3D" id="3.40.50.2300">
    <property type="match status" value="1"/>
</dbReference>
<proteinExistence type="predicted"/>
<keyword evidence="3" id="KW-0804">Transcription</keyword>
<dbReference type="GO" id="GO:0000160">
    <property type="term" value="P:phosphorelay signal transduction system"/>
    <property type="evidence" value="ECO:0007669"/>
    <property type="project" value="InterPro"/>
</dbReference>
<keyword evidence="2" id="KW-0805">Transcription regulation</keyword>
<evidence type="ECO:0000256" key="5">
    <source>
        <dbReference type="SAM" id="MobiDB-lite"/>
    </source>
</evidence>
<evidence type="ECO:0000256" key="4">
    <source>
        <dbReference type="PROSITE-ProRule" id="PRU00169"/>
    </source>
</evidence>
<accession>A0A916ZVU2</accession>
<reference evidence="7" key="1">
    <citation type="journal article" date="2014" name="Int. J. Syst. Evol. Microbiol.">
        <title>Complete genome sequence of Corynebacterium casei LMG S-19264T (=DSM 44701T), isolated from a smear-ripened cheese.</title>
        <authorList>
            <consortium name="US DOE Joint Genome Institute (JGI-PGF)"/>
            <person name="Walter F."/>
            <person name="Albersmeier A."/>
            <person name="Kalinowski J."/>
            <person name="Ruckert C."/>
        </authorList>
    </citation>
    <scope>NUCLEOTIDE SEQUENCE</scope>
    <source>
        <strain evidence="7">CGMCC 1.15367</strain>
    </source>
</reference>
<dbReference type="SMART" id="SM00448">
    <property type="entry name" value="REC"/>
    <property type="match status" value="1"/>
</dbReference>
<name>A0A916ZVU2_9HYPH</name>
<keyword evidence="1 4" id="KW-0597">Phosphoprotein</keyword>
<gene>
    <name evidence="7" type="ORF">GCM10011390_39270</name>
</gene>
<dbReference type="PANTHER" id="PTHR44591">
    <property type="entry name" value="STRESS RESPONSE REGULATOR PROTEIN 1"/>
    <property type="match status" value="1"/>
</dbReference>
<feature type="domain" description="Response regulatory" evidence="6">
    <location>
        <begin position="47"/>
        <end position="163"/>
    </location>
</feature>
<dbReference type="SUPFAM" id="SSF52172">
    <property type="entry name" value="CheY-like"/>
    <property type="match status" value="1"/>
</dbReference>